<dbReference type="Proteomes" id="UP001367316">
    <property type="component" value="Unassembled WGS sequence"/>
</dbReference>
<sequence>MASNTCSFYTHTGSVTAYSAVPALRFLHGYLSALDSNNLAAFSPKTFFTDAALYHAADGTTYRSDQEIWDATKTRFQDMEFMHHQTCVTRVFGPDVKRLGCGEKHVINSQTIMLCRLKGWEEERMLEIPRVFEFVIGKVEDPPPSPLPRNDEEEDAGEDAENAGDDAPQQREETAEPTAVDEKRGHQGLQIYEARVWWDSGALARAIEENGTFCSRTVSWISAHLVWCWKSPGAAFGERFRNLSQQGAFNEERQGSFAGSNLPPCRVSNTKQQCPGAHCLPSVSKDATILAWVAGIRSSRRFRPRRDSWRTTRPSSRLTLGCSDPSGSRTSSRKTIQRRVRALVLDICLDRPPSLGTKIHRRCVAGLRCCFDRQRVATADEHDGCFVACSIFRC</sequence>
<evidence type="ECO:0000256" key="1">
    <source>
        <dbReference type="SAM" id="MobiDB-lite"/>
    </source>
</evidence>
<feature type="compositionally biased region" description="Basic and acidic residues" evidence="1">
    <location>
        <begin position="168"/>
        <end position="185"/>
    </location>
</feature>
<feature type="region of interest" description="Disordered" evidence="1">
    <location>
        <begin position="304"/>
        <end position="333"/>
    </location>
</feature>
<keyword evidence="3" id="KW-1185">Reference proteome</keyword>
<feature type="region of interest" description="Disordered" evidence="1">
    <location>
        <begin position="139"/>
        <end position="185"/>
    </location>
</feature>
<accession>A0ABR1NGU3</accession>
<comment type="caution">
    <text evidence="2">The sequence shown here is derived from an EMBL/GenBank/DDBJ whole genome shotgun (WGS) entry which is preliminary data.</text>
</comment>
<name>A0ABR1NGU3_9PEZI</name>
<evidence type="ECO:0000313" key="3">
    <source>
        <dbReference type="Proteomes" id="UP001367316"/>
    </source>
</evidence>
<organism evidence="2 3">
    <name type="scientific">Phyllosticta paracitricarpa</name>
    <dbReference type="NCBI Taxonomy" id="2016321"/>
    <lineage>
        <taxon>Eukaryota</taxon>
        <taxon>Fungi</taxon>
        <taxon>Dikarya</taxon>
        <taxon>Ascomycota</taxon>
        <taxon>Pezizomycotina</taxon>
        <taxon>Dothideomycetes</taxon>
        <taxon>Dothideomycetes incertae sedis</taxon>
        <taxon>Botryosphaeriales</taxon>
        <taxon>Phyllostictaceae</taxon>
        <taxon>Phyllosticta</taxon>
    </lineage>
</organism>
<feature type="compositionally biased region" description="Acidic residues" evidence="1">
    <location>
        <begin position="151"/>
        <end position="164"/>
    </location>
</feature>
<proteinExistence type="predicted"/>
<reference evidence="2 3" key="1">
    <citation type="submission" date="2024-04" db="EMBL/GenBank/DDBJ databases">
        <title>Phyllosticta paracitricarpa is synonymous to the EU quarantine fungus P. citricarpa based on phylogenomic analyses.</title>
        <authorList>
            <consortium name="Lawrence Berkeley National Laboratory"/>
            <person name="Van ingen-buijs V.A."/>
            <person name="Van westerhoven A.C."/>
            <person name="Haridas S."/>
            <person name="Skiadas P."/>
            <person name="Martin F."/>
            <person name="Groenewald J.Z."/>
            <person name="Crous P.W."/>
            <person name="Seidl M.F."/>
        </authorList>
    </citation>
    <scope>NUCLEOTIDE SEQUENCE [LARGE SCALE GENOMIC DNA]</scope>
    <source>
        <strain evidence="2 3">CBS 141358</strain>
    </source>
</reference>
<evidence type="ECO:0000313" key="2">
    <source>
        <dbReference type="EMBL" id="KAK7613632.1"/>
    </source>
</evidence>
<gene>
    <name evidence="2" type="ORF">JOL62DRAFT_386179</name>
</gene>
<dbReference type="EMBL" id="JBBPBF010000006">
    <property type="protein sequence ID" value="KAK7613632.1"/>
    <property type="molecule type" value="Genomic_DNA"/>
</dbReference>
<protein>
    <submittedName>
        <fullName evidence="2">Uncharacterized protein</fullName>
    </submittedName>
</protein>